<dbReference type="AlphaFoldDB" id="A0A2T3KUJ3"/>
<dbReference type="Proteomes" id="UP000240530">
    <property type="component" value="Unassembled WGS sequence"/>
</dbReference>
<evidence type="ECO:0000313" key="3">
    <source>
        <dbReference type="Proteomes" id="UP000240530"/>
    </source>
</evidence>
<dbReference type="InterPro" id="IPR027849">
    <property type="entry name" value="DUF4434"/>
</dbReference>
<accession>A0A2T3KUJ3</accession>
<dbReference type="RefSeq" id="WP_107185229.1">
    <property type="nucleotide sequence ID" value="NZ_JAWQGC010000001.1"/>
</dbReference>
<comment type="caution">
    <text evidence="2">The sequence shown here is derived from an EMBL/GenBank/DDBJ whole genome shotgun (WGS) entry which is preliminary data.</text>
</comment>
<dbReference type="EMBL" id="PYNS01000012">
    <property type="protein sequence ID" value="PSV10469.1"/>
    <property type="molecule type" value="Genomic_DNA"/>
</dbReference>
<dbReference type="Pfam" id="PF14488">
    <property type="entry name" value="DUF4434"/>
    <property type="match status" value="1"/>
</dbReference>
<organism evidence="2 3">
    <name type="scientific">Photobacterium leiognathi subsp. mandapamensis</name>
    <name type="common">Photobacterium mandapamensis</name>
    <dbReference type="NCBI Taxonomy" id="48408"/>
    <lineage>
        <taxon>Bacteria</taxon>
        <taxon>Pseudomonadati</taxon>
        <taxon>Pseudomonadota</taxon>
        <taxon>Gammaproteobacteria</taxon>
        <taxon>Vibrionales</taxon>
        <taxon>Vibrionaceae</taxon>
        <taxon>Photobacterium</taxon>
    </lineage>
</organism>
<sequence length="307" mass="35298">MATYTTKFTDKQVRRCCLTAFFLILLTSCKQKVDNHDLGIFYQPLNQDRDISLKQWKDFGSEIKGIGVKNVVIQWTKCGNESFGESHGWLAQRMEALQNDNIKLWIGLYSDPNYFREIHTNAAGQKVYLTEYFNKLHKSYEQWQTWLRIHSNQVQGLYLPLELTDYDFKTAAQREQLANILKQQVKQFDKPLMISLYLSGQIPEHQIKQWIDQLTSLGLAVYVQDGAGTQALAADTRKAYLESLGCNVGVIREIFVQDKAAKSFKADRVSKGRLDSILDEETCHPNTMFSLRYLPIASNPLKLVGEK</sequence>
<proteinExistence type="predicted"/>
<gene>
    <name evidence="2" type="ORF">C0W93_12150</name>
</gene>
<dbReference type="Gene3D" id="3.20.20.80">
    <property type="entry name" value="Glycosidases"/>
    <property type="match status" value="1"/>
</dbReference>
<feature type="domain" description="DUF4434" evidence="1">
    <location>
        <begin position="39"/>
        <end position="267"/>
    </location>
</feature>
<evidence type="ECO:0000313" key="2">
    <source>
        <dbReference type="EMBL" id="PSV10469.1"/>
    </source>
</evidence>
<name>A0A2T3KUJ3_PHOLD</name>
<reference evidence="2 3" key="1">
    <citation type="submission" date="2018-03" db="EMBL/GenBank/DDBJ databases">
        <title>Whole genome sequencing of Histamine producing bacteria.</title>
        <authorList>
            <person name="Butler K."/>
        </authorList>
    </citation>
    <scope>NUCLEOTIDE SEQUENCE [LARGE SCALE GENOMIC DNA]</scope>
    <source>
        <strain evidence="2 3">Res.4.1</strain>
    </source>
</reference>
<protein>
    <recommendedName>
        <fullName evidence="1">DUF4434 domain-containing protein</fullName>
    </recommendedName>
</protein>
<evidence type="ECO:0000259" key="1">
    <source>
        <dbReference type="Pfam" id="PF14488"/>
    </source>
</evidence>
<dbReference type="PROSITE" id="PS51257">
    <property type="entry name" value="PROKAR_LIPOPROTEIN"/>
    <property type="match status" value="1"/>
</dbReference>